<evidence type="ECO:0000313" key="3">
    <source>
        <dbReference type="Proteomes" id="UP000233080"/>
    </source>
</evidence>
<evidence type="ECO:0000313" key="2">
    <source>
        <dbReference type="Ensembl" id="ENSCANP00000010462.1"/>
    </source>
</evidence>
<dbReference type="KEGG" id="cang:105510964"/>
<sequence>MEDDEEETTASTLWGKPRPPPVSAQSAFSYIPPRRLDPKEHSYYYRQARTGIISLYDCVFKRRLDYDQKLHRDDREHAKSLRLHVNEEEQERPVGVLTSSVYGKRINQPIEPLNRDFGRVNHVQADFYRKNDIPSLKAPGFGHIAPA</sequence>
<dbReference type="Proteomes" id="UP000233080">
    <property type="component" value="Unassembled WGS sequence"/>
</dbReference>
<reference evidence="2" key="1">
    <citation type="submission" date="2025-08" db="UniProtKB">
        <authorList>
            <consortium name="Ensembl"/>
        </authorList>
    </citation>
    <scope>IDENTIFICATION</scope>
</reference>
<evidence type="ECO:0000256" key="1">
    <source>
        <dbReference type="SAM" id="MobiDB-lite"/>
    </source>
</evidence>
<organism evidence="2 3">
    <name type="scientific">Colobus angolensis palliatus</name>
    <name type="common">Peters' Angolan colobus</name>
    <dbReference type="NCBI Taxonomy" id="336983"/>
    <lineage>
        <taxon>Eukaryota</taxon>
        <taxon>Metazoa</taxon>
        <taxon>Chordata</taxon>
        <taxon>Craniata</taxon>
        <taxon>Vertebrata</taxon>
        <taxon>Euteleostomi</taxon>
        <taxon>Mammalia</taxon>
        <taxon>Eutheria</taxon>
        <taxon>Euarchontoglires</taxon>
        <taxon>Primates</taxon>
        <taxon>Haplorrhini</taxon>
        <taxon>Catarrhini</taxon>
        <taxon>Cercopithecidae</taxon>
        <taxon>Colobinae</taxon>
        <taxon>Colobus</taxon>
    </lineage>
</organism>
<dbReference type="CTD" id="134121"/>
<dbReference type="PANTHER" id="PTHR34444">
    <property type="entry name" value="LOC361192"/>
    <property type="match status" value="1"/>
</dbReference>
<proteinExistence type="predicted"/>
<reference evidence="2" key="2">
    <citation type="submission" date="2025-09" db="UniProtKB">
        <authorList>
            <consortium name="Ensembl"/>
        </authorList>
    </citation>
    <scope>IDENTIFICATION</scope>
</reference>
<dbReference type="OrthoDB" id="10057935at2759"/>
<feature type="region of interest" description="Disordered" evidence="1">
    <location>
        <begin position="1"/>
        <end position="36"/>
    </location>
</feature>
<dbReference type="PANTHER" id="PTHR34444:SF1">
    <property type="entry name" value="CILIA- AND FLAGELLA-ASSOCIATED PROTEIN 90"/>
    <property type="match status" value="1"/>
</dbReference>
<dbReference type="AlphaFoldDB" id="A0A2K5I1R2"/>
<name>A0A2K5I1R2_COLAP</name>
<dbReference type="STRING" id="336983.ENSCANP00000010462"/>
<dbReference type="OMA" id="RKNGIAC"/>
<dbReference type="Ensembl" id="ENSCANT00000033350.1">
    <property type="protein sequence ID" value="ENSCANP00000010462.1"/>
    <property type="gene ID" value="ENSCANG00000028646.1"/>
</dbReference>
<dbReference type="Pfam" id="PF15074">
    <property type="entry name" value="CFAP90"/>
    <property type="match status" value="1"/>
</dbReference>
<dbReference type="GeneID" id="105510964"/>
<dbReference type="InterPro" id="IPR027901">
    <property type="entry name" value="CFAP90"/>
</dbReference>
<dbReference type="RefSeq" id="XP_011796354.1">
    <property type="nucleotide sequence ID" value="XM_011940964.1"/>
</dbReference>
<accession>A0A2K5I1R2</accession>
<keyword evidence="3" id="KW-1185">Reference proteome</keyword>
<protein>
    <submittedName>
        <fullName evidence="2">Uncharacterized protein</fullName>
    </submittedName>
</protein>